<feature type="domain" description="Chromo" evidence="2">
    <location>
        <begin position="102"/>
        <end position="148"/>
    </location>
</feature>
<dbReference type="EMBL" id="PNBA02000019">
    <property type="protein sequence ID" value="KAG6391134.1"/>
    <property type="molecule type" value="Genomic_DNA"/>
</dbReference>
<protein>
    <recommendedName>
        <fullName evidence="2">Chromo domain-containing protein</fullName>
    </recommendedName>
</protein>
<evidence type="ECO:0000313" key="4">
    <source>
        <dbReference type="EMBL" id="KAG6431405.1"/>
    </source>
</evidence>
<dbReference type="PANTHER" id="PTHR46148:SF52">
    <property type="entry name" value="OS04G0603800 PROTEIN"/>
    <property type="match status" value="1"/>
</dbReference>
<dbReference type="EMBL" id="PNBA02000003">
    <property type="protein sequence ID" value="KAG6431405.1"/>
    <property type="molecule type" value="Genomic_DNA"/>
</dbReference>
<dbReference type="PROSITE" id="PS50013">
    <property type="entry name" value="CHROMO_2"/>
    <property type="match status" value="1"/>
</dbReference>
<accession>A0A8X8WBI2</accession>
<dbReference type="PANTHER" id="PTHR46148">
    <property type="entry name" value="CHROMO DOMAIN-CONTAINING PROTEIN"/>
    <property type="match status" value="1"/>
</dbReference>
<organism evidence="3">
    <name type="scientific">Salvia splendens</name>
    <name type="common">Scarlet sage</name>
    <dbReference type="NCBI Taxonomy" id="180675"/>
    <lineage>
        <taxon>Eukaryota</taxon>
        <taxon>Viridiplantae</taxon>
        <taxon>Streptophyta</taxon>
        <taxon>Embryophyta</taxon>
        <taxon>Tracheophyta</taxon>
        <taxon>Spermatophyta</taxon>
        <taxon>Magnoliopsida</taxon>
        <taxon>eudicotyledons</taxon>
        <taxon>Gunneridae</taxon>
        <taxon>Pentapetalae</taxon>
        <taxon>asterids</taxon>
        <taxon>lamiids</taxon>
        <taxon>Lamiales</taxon>
        <taxon>Lamiaceae</taxon>
        <taxon>Nepetoideae</taxon>
        <taxon>Mentheae</taxon>
        <taxon>Salviinae</taxon>
        <taxon>Salvia</taxon>
        <taxon>Salvia subgen. Calosphace</taxon>
        <taxon>core Calosphace</taxon>
    </lineage>
</organism>
<keyword evidence="5" id="KW-1185">Reference proteome</keyword>
<name>A0A8X8WBI2_SALSN</name>
<sequence>MTASANKRRRDVEFSVGDMVYLKFRPHRQSTLFTARNRKLAPRFFGPFRVEARIGATAYRLQLPASSRIHPVFHVSLLKRAIGDAPVEATLPDGLVSADPPILPEKVLSRRTDLREGETVDQVLIKWDGLEEDEATWMDVADVKGQFPFFSLADKAVSTTGAVDRTSGWKVYSRRGSGKAVSGSEKIKEADHKGQSAGSEKIMAAKE</sequence>
<feature type="region of interest" description="Disordered" evidence="1">
    <location>
        <begin position="174"/>
        <end position="207"/>
    </location>
</feature>
<dbReference type="InterPro" id="IPR016197">
    <property type="entry name" value="Chromo-like_dom_sf"/>
</dbReference>
<comment type="caution">
    <text evidence="3">The sequence shown here is derived from an EMBL/GenBank/DDBJ whole genome shotgun (WGS) entry which is preliminary data.</text>
</comment>
<evidence type="ECO:0000313" key="3">
    <source>
        <dbReference type="EMBL" id="KAG6391134.1"/>
    </source>
</evidence>
<dbReference type="Gene3D" id="2.40.50.40">
    <property type="match status" value="1"/>
</dbReference>
<dbReference type="SUPFAM" id="SSF54160">
    <property type="entry name" value="Chromo domain-like"/>
    <property type="match status" value="1"/>
</dbReference>
<evidence type="ECO:0000259" key="2">
    <source>
        <dbReference type="PROSITE" id="PS50013"/>
    </source>
</evidence>
<proteinExistence type="predicted"/>
<dbReference type="AlphaFoldDB" id="A0A8X8WBI2"/>
<feature type="compositionally biased region" description="Basic and acidic residues" evidence="1">
    <location>
        <begin position="185"/>
        <end position="194"/>
    </location>
</feature>
<dbReference type="InterPro" id="IPR056924">
    <property type="entry name" value="SH3_Tf2-1"/>
</dbReference>
<gene>
    <name evidence="4" type="ORF">SASPL_109484</name>
    <name evidence="3" type="ORF">SASPL_148885</name>
</gene>
<dbReference type="Proteomes" id="UP000298416">
    <property type="component" value="Unassembled WGS sequence"/>
</dbReference>
<dbReference type="InterPro" id="IPR000953">
    <property type="entry name" value="Chromo/chromo_shadow_dom"/>
</dbReference>
<evidence type="ECO:0000313" key="5">
    <source>
        <dbReference type="Proteomes" id="UP000298416"/>
    </source>
</evidence>
<evidence type="ECO:0000256" key="1">
    <source>
        <dbReference type="SAM" id="MobiDB-lite"/>
    </source>
</evidence>
<dbReference type="Pfam" id="PF24626">
    <property type="entry name" value="SH3_Tf2-1"/>
    <property type="match status" value="1"/>
</dbReference>
<reference evidence="3" key="1">
    <citation type="submission" date="2018-01" db="EMBL/GenBank/DDBJ databases">
        <authorList>
            <person name="Mao J.F."/>
        </authorList>
    </citation>
    <scope>NUCLEOTIDE SEQUENCE</scope>
    <source>
        <strain evidence="3">Huo1</strain>
        <tissue evidence="3">Leaf</tissue>
    </source>
</reference>
<reference evidence="3" key="2">
    <citation type="submission" date="2020-08" db="EMBL/GenBank/DDBJ databases">
        <title>Plant Genome Project.</title>
        <authorList>
            <person name="Zhang R.-G."/>
        </authorList>
    </citation>
    <scope>NUCLEOTIDE SEQUENCE</scope>
    <source>
        <strain evidence="3">Huo1</strain>
        <tissue evidence="3">Leaf</tissue>
    </source>
</reference>